<keyword evidence="3" id="KW-1185">Reference proteome</keyword>
<dbReference type="RefSeq" id="WP_224454653.1">
    <property type="nucleotide sequence ID" value="NZ_BAAAGG010000022.1"/>
</dbReference>
<sequence>MIKLVLILILYLVSLFSNAQTDSVEESVDLKWKIADTLTYHTVMRDTIYGSSKSQTETDSIRSNMNGLLQLMQKQFFNLNYETKLFPDKNGNVDIAMMLKENRADSTKSIFSGIAKMNGNVALRGKVSPEGKLLSYYYKRAQNNIISILFELPTASVKVGDAWSLDVNMISMDQNFKADSTYKNNTVRLSEIKILNGNKIAVIKYDLQEFVSGEFDNRFMSMFSKESAYKETYMKISHKATAEFDIDKGYWILYDGVMDTETNFSPLGMNGNKRTKFKLTPVNKS</sequence>
<evidence type="ECO:0000256" key="1">
    <source>
        <dbReference type="SAM" id="SignalP"/>
    </source>
</evidence>
<gene>
    <name evidence="2" type="ORF">GCM10009433_24600</name>
</gene>
<organism evidence="2 3">
    <name type="scientific">Psychroflexus lacisalsi</name>
    <dbReference type="NCBI Taxonomy" id="503928"/>
    <lineage>
        <taxon>Bacteria</taxon>
        <taxon>Pseudomonadati</taxon>
        <taxon>Bacteroidota</taxon>
        <taxon>Flavobacteriia</taxon>
        <taxon>Flavobacteriales</taxon>
        <taxon>Flavobacteriaceae</taxon>
        <taxon>Psychroflexus</taxon>
    </lineage>
</organism>
<dbReference type="Proteomes" id="UP001500185">
    <property type="component" value="Unassembled WGS sequence"/>
</dbReference>
<protein>
    <submittedName>
        <fullName evidence="2">Uncharacterized protein</fullName>
    </submittedName>
</protein>
<evidence type="ECO:0000313" key="3">
    <source>
        <dbReference type="Proteomes" id="UP001500185"/>
    </source>
</evidence>
<feature type="chain" id="PRO_5046806551" evidence="1">
    <location>
        <begin position="20"/>
        <end position="285"/>
    </location>
</feature>
<reference evidence="2 3" key="1">
    <citation type="journal article" date="2019" name="Int. J. Syst. Evol. Microbiol.">
        <title>The Global Catalogue of Microorganisms (GCM) 10K type strain sequencing project: providing services to taxonomists for standard genome sequencing and annotation.</title>
        <authorList>
            <consortium name="The Broad Institute Genomics Platform"/>
            <consortium name="The Broad Institute Genome Sequencing Center for Infectious Disease"/>
            <person name="Wu L."/>
            <person name="Ma J."/>
        </authorList>
    </citation>
    <scope>NUCLEOTIDE SEQUENCE [LARGE SCALE GENOMIC DNA]</scope>
    <source>
        <strain evidence="2 3">JCM 16231</strain>
    </source>
</reference>
<keyword evidence="1" id="KW-0732">Signal</keyword>
<proteinExistence type="predicted"/>
<name>A0ABN1KED2_9FLAO</name>
<accession>A0ABN1KED2</accession>
<feature type="signal peptide" evidence="1">
    <location>
        <begin position="1"/>
        <end position="19"/>
    </location>
</feature>
<evidence type="ECO:0000313" key="2">
    <source>
        <dbReference type="EMBL" id="GAA0763306.1"/>
    </source>
</evidence>
<comment type="caution">
    <text evidence="2">The sequence shown here is derived from an EMBL/GenBank/DDBJ whole genome shotgun (WGS) entry which is preliminary data.</text>
</comment>
<dbReference type="EMBL" id="BAAAGG010000022">
    <property type="protein sequence ID" value="GAA0763306.1"/>
    <property type="molecule type" value="Genomic_DNA"/>
</dbReference>